<feature type="transmembrane region" description="Helical" evidence="5">
    <location>
        <begin position="7"/>
        <end position="40"/>
    </location>
</feature>
<dbReference type="InterPro" id="IPR051598">
    <property type="entry name" value="TSUP/Inactive_protease-like"/>
</dbReference>
<dbReference type="PANTHER" id="PTHR43701">
    <property type="entry name" value="MEMBRANE TRANSPORTER PROTEIN MJ0441-RELATED"/>
    <property type="match status" value="1"/>
</dbReference>
<proteinExistence type="inferred from homology"/>
<feature type="transmembrane region" description="Helical" evidence="5">
    <location>
        <begin position="46"/>
        <end position="64"/>
    </location>
</feature>
<feature type="transmembrane region" description="Helical" evidence="5">
    <location>
        <begin position="211"/>
        <end position="231"/>
    </location>
</feature>
<accession>A0A2N6QC68</accession>
<reference evidence="6 7" key="1">
    <citation type="submission" date="2018-06" db="EMBL/GenBank/DDBJ databases">
        <authorList>
            <consortium name="Pathogen Informatics"/>
            <person name="Doyle S."/>
        </authorList>
    </citation>
    <scope>NUCLEOTIDE SEQUENCE [LARGE SCALE GENOMIC DNA]</scope>
    <source>
        <strain evidence="6 7">NCTC11009</strain>
    </source>
</reference>
<feature type="transmembrane region" description="Helical" evidence="5">
    <location>
        <begin position="76"/>
        <end position="95"/>
    </location>
</feature>
<sequence>MELVLNFAMFVALGAIIGFVGALVGIGGGIVAIPMLAIVFDMPQQLAQGTGLVMIVGNVLLAVYGYNKHHKIDFKGVGLAILVNIIFTNLSSTWAQHIDPVLLRRCFAFLLLLLACLYLWQTLPRKNVDLTKPRPPHRAMGTVGFLVLGLAAGLIGGFFGVGGSLIAVPVLTLIYGYRQVVAQGIGLALVLPGVTMALITYAWHGNTDWSIGIPLAIGGVLMVRQAIRLAMHLSEVFLKRLFVLVLLLTFLLLLFK</sequence>
<evidence type="ECO:0000256" key="3">
    <source>
        <dbReference type="ARBA" id="ARBA00022989"/>
    </source>
</evidence>
<keyword evidence="2 5" id="KW-0812">Transmembrane</keyword>
<dbReference type="InterPro" id="IPR002781">
    <property type="entry name" value="TM_pro_TauE-like"/>
</dbReference>
<comment type="subcellular location">
    <subcellularLocation>
        <location evidence="5">Cell membrane</location>
        <topology evidence="5">Multi-pass membrane protein</topology>
    </subcellularLocation>
    <subcellularLocation>
        <location evidence="1">Membrane</location>
        <topology evidence="1">Multi-pass membrane protein</topology>
    </subcellularLocation>
</comment>
<comment type="similarity">
    <text evidence="5">Belongs to the 4-toluene sulfonate uptake permease (TSUP) (TC 2.A.102) family.</text>
</comment>
<feature type="transmembrane region" description="Helical" evidence="5">
    <location>
        <begin position="141"/>
        <end position="174"/>
    </location>
</feature>
<dbReference type="Pfam" id="PF01925">
    <property type="entry name" value="TauE"/>
    <property type="match status" value="1"/>
</dbReference>
<keyword evidence="5" id="KW-1003">Cell membrane</keyword>
<feature type="transmembrane region" description="Helical" evidence="5">
    <location>
        <begin position="237"/>
        <end position="255"/>
    </location>
</feature>
<evidence type="ECO:0000313" key="6">
    <source>
        <dbReference type="EMBL" id="SPY06919.1"/>
    </source>
</evidence>
<keyword evidence="3 5" id="KW-1133">Transmembrane helix</keyword>
<keyword evidence="4 5" id="KW-0472">Membrane</keyword>
<evidence type="ECO:0000256" key="5">
    <source>
        <dbReference type="RuleBase" id="RU363041"/>
    </source>
</evidence>
<dbReference type="Proteomes" id="UP000250242">
    <property type="component" value="Unassembled WGS sequence"/>
</dbReference>
<organism evidence="6 7">
    <name type="scientific">Oligella urethralis</name>
    <dbReference type="NCBI Taxonomy" id="90245"/>
    <lineage>
        <taxon>Bacteria</taxon>
        <taxon>Pseudomonadati</taxon>
        <taxon>Pseudomonadota</taxon>
        <taxon>Betaproteobacteria</taxon>
        <taxon>Burkholderiales</taxon>
        <taxon>Alcaligenaceae</taxon>
        <taxon>Oligella</taxon>
    </lineage>
</organism>
<feature type="transmembrane region" description="Helical" evidence="5">
    <location>
        <begin position="101"/>
        <end position="120"/>
    </location>
</feature>
<evidence type="ECO:0000256" key="2">
    <source>
        <dbReference type="ARBA" id="ARBA00022692"/>
    </source>
</evidence>
<dbReference type="PANTHER" id="PTHR43701:SF2">
    <property type="entry name" value="MEMBRANE TRANSPORTER PROTEIN YJNA-RELATED"/>
    <property type="match status" value="1"/>
</dbReference>
<dbReference type="GO" id="GO:0005886">
    <property type="term" value="C:plasma membrane"/>
    <property type="evidence" value="ECO:0007669"/>
    <property type="project" value="UniProtKB-SubCell"/>
</dbReference>
<evidence type="ECO:0000256" key="4">
    <source>
        <dbReference type="ARBA" id="ARBA00023136"/>
    </source>
</evidence>
<dbReference type="STRING" id="90245.GCA_001056285_00516"/>
<dbReference type="KEGG" id="our:CEQ07_07405"/>
<feature type="transmembrane region" description="Helical" evidence="5">
    <location>
        <begin position="180"/>
        <end position="199"/>
    </location>
</feature>
<gene>
    <name evidence="6" type="ORF">NCTC11009_00105</name>
</gene>
<dbReference type="EMBL" id="UATH01000001">
    <property type="protein sequence ID" value="SPY06919.1"/>
    <property type="molecule type" value="Genomic_DNA"/>
</dbReference>
<name>A0A2N6QC68_9BURK</name>
<evidence type="ECO:0000313" key="7">
    <source>
        <dbReference type="Proteomes" id="UP000250242"/>
    </source>
</evidence>
<evidence type="ECO:0000256" key="1">
    <source>
        <dbReference type="ARBA" id="ARBA00004141"/>
    </source>
</evidence>
<protein>
    <recommendedName>
        <fullName evidence="5">Probable membrane transporter protein</fullName>
    </recommendedName>
</protein>
<dbReference type="RefSeq" id="WP_048767539.1">
    <property type="nucleotide sequence ID" value="NZ_CAMQFR010000028.1"/>
</dbReference>
<dbReference type="AlphaFoldDB" id="A0A2N6QC68"/>